<reference evidence="2" key="1">
    <citation type="journal article" date="2020" name="Stud. Mycol.">
        <title>101 Dothideomycetes genomes: a test case for predicting lifestyles and emergence of pathogens.</title>
        <authorList>
            <person name="Haridas S."/>
            <person name="Albert R."/>
            <person name="Binder M."/>
            <person name="Bloem J."/>
            <person name="Labutti K."/>
            <person name="Salamov A."/>
            <person name="Andreopoulos B."/>
            <person name="Baker S."/>
            <person name="Barry K."/>
            <person name="Bills G."/>
            <person name="Bluhm B."/>
            <person name="Cannon C."/>
            <person name="Castanera R."/>
            <person name="Culley D."/>
            <person name="Daum C."/>
            <person name="Ezra D."/>
            <person name="Gonzalez J."/>
            <person name="Henrissat B."/>
            <person name="Kuo A."/>
            <person name="Liang C."/>
            <person name="Lipzen A."/>
            <person name="Lutzoni F."/>
            <person name="Magnuson J."/>
            <person name="Mondo S."/>
            <person name="Nolan M."/>
            <person name="Ohm R."/>
            <person name="Pangilinan J."/>
            <person name="Park H.-J."/>
            <person name="Ramirez L."/>
            <person name="Alfaro M."/>
            <person name="Sun H."/>
            <person name="Tritt A."/>
            <person name="Yoshinaga Y."/>
            <person name="Zwiers L.-H."/>
            <person name="Turgeon B."/>
            <person name="Goodwin S."/>
            <person name="Spatafora J."/>
            <person name="Crous P."/>
            <person name="Grigoriev I."/>
        </authorList>
    </citation>
    <scope>NUCLEOTIDE SEQUENCE</scope>
    <source>
        <strain evidence="2">CBS 121167</strain>
    </source>
</reference>
<dbReference type="Pfam" id="PF02464">
    <property type="entry name" value="CinA"/>
    <property type="match status" value="1"/>
</dbReference>
<keyword evidence="3" id="KW-1185">Reference proteome</keyword>
<dbReference type="Gene3D" id="3.90.950.20">
    <property type="entry name" value="CinA-like"/>
    <property type="match status" value="1"/>
</dbReference>
<dbReference type="Proteomes" id="UP000799438">
    <property type="component" value="Unassembled WGS sequence"/>
</dbReference>
<gene>
    <name evidence="2" type="ORF">K452DRAFT_217416</name>
</gene>
<dbReference type="OrthoDB" id="2350783at2759"/>
<evidence type="ECO:0000313" key="3">
    <source>
        <dbReference type="Proteomes" id="UP000799438"/>
    </source>
</evidence>
<dbReference type="InterPro" id="IPR008136">
    <property type="entry name" value="CinA_C"/>
</dbReference>
<name>A0A6A6BSV4_9PEZI</name>
<protein>
    <recommendedName>
        <fullName evidence="1">CinA C-terminal domain-containing protein</fullName>
    </recommendedName>
</protein>
<evidence type="ECO:0000259" key="1">
    <source>
        <dbReference type="Pfam" id="PF02464"/>
    </source>
</evidence>
<accession>A0A6A6BSV4</accession>
<dbReference type="EMBL" id="ML995474">
    <property type="protein sequence ID" value="KAF2147199.1"/>
    <property type="molecule type" value="Genomic_DNA"/>
</dbReference>
<dbReference type="SUPFAM" id="SSF142433">
    <property type="entry name" value="CinA-like"/>
    <property type="match status" value="1"/>
</dbReference>
<dbReference type="InterPro" id="IPR036653">
    <property type="entry name" value="CinA-like_C"/>
</dbReference>
<feature type="domain" description="CinA C-terminal" evidence="1">
    <location>
        <begin position="22"/>
        <end position="176"/>
    </location>
</feature>
<dbReference type="RefSeq" id="XP_033402907.1">
    <property type="nucleotide sequence ID" value="XM_033536284.1"/>
</dbReference>
<organism evidence="2 3">
    <name type="scientific">Aplosporella prunicola CBS 121167</name>
    <dbReference type="NCBI Taxonomy" id="1176127"/>
    <lineage>
        <taxon>Eukaryota</taxon>
        <taxon>Fungi</taxon>
        <taxon>Dikarya</taxon>
        <taxon>Ascomycota</taxon>
        <taxon>Pezizomycotina</taxon>
        <taxon>Dothideomycetes</taxon>
        <taxon>Dothideomycetes incertae sedis</taxon>
        <taxon>Botryosphaeriales</taxon>
        <taxon>Aplosporellaceae</taxon>
        <taxon>Aplosporella</taxon>
    </lineage>
</organism>
<proteinExistence type="predicted"/>
<evidence type="ECO:0000313" key="2">
    <source>
        <dbReference type="EMBL" id="KAF2147199.1"/>
    </source>
</evidence>
<dbReference type="AlphaFoldDB" id="A0A6A6BSV4"/>
<dbReference type="GeneID" id="54293780"/>
<sequence>MASSSSSSSAGNGGFLTLELRAIASEVAGLLRERGETVAVAETVPGGLISAALLATHGASKIYKGGLTLYTLESRIAFAGWTHESTVGYTGPTPAIVAGLAAHTRATLGATYAVSESGTAGPTGGETRNRTPGYVALAVGGEAGTATREVETGLGGDREGNMVAFAVEGLKLLRDVVRGEAKLG</sequence>